<dbReference type="RefSeq" id="WP_201826158.1">
    <property type="nucleotide sequence ID" value="NZ_JAERRA010000001.1"/>
</dbReference>
<accession>A0A9X0XFP7</accession>
<proteinExistence type="predicted"/>
<comment type="caution">
    <text evidence="3">The sequence shown here is derived from an EMBL/GenBank/DDBJ whole genome shotgun (WGS) entry which is preliminary data.</text>
</comment>
<dbReference type="GO" id="GO:0008168">
    <property type="term" value="F:methyltransferase activity"/>
    <property type="evidence" value="ECO:0007669"/>
    <property type="project" value="UniProtKB-KW"/>
</dbReference>
<dbReference type="InterPro" id="IPR029063">
    <property type="entry name" value="SAM-dependent_MTases_sf"/>
</dbReference>
<name>A0A9X0XFP7_9BURK</name>
<evidence type="ECO:0000313" key="4">
    <source>
        <dbReference type="Proteomes" id="UP000643207"/>
    </source>
</evidence>
<feature type="compositionally biased region" description="Low complexity" evidence="1">
    <location>
        <begin position="150"/>
        <end position="183"/>
    </location>
</feature>
<dbReference type="InterPro" id="IPR025714">
    <property type="entry name" value="Methyltranfer_dom"/>
</dbReference>
<dbReference type="Gene3D" id="3.40.50.150">
    <property type="entry name" value="Vaccinia Virus protein VP39"/>
    <property type="match status" value="1"/>
</dbReference>
<protein>
    <submittedName>
        <fullName evidence="3">SAM-dependent methyltransferase</fullName>
    </submittedName>
</protein>
<sequence length="462" mass="50065">MTTAPLFPALFAPPPAADAPPRERFLHVLRAVLASGQFRKLLLSAPVGEGGEEAEAVERLTVRALLLRGEPALSFLWRHRSKDITKNHAPEAGLAELAELLGTRFRNAHLHTATEELQFAVSRKGRESLRRSRIATAPASSSAPDLGLGAEASDAPAPAPESNHALQAPSAAPAGAAPQPEAAPAHDKAKVRPLALGDGVWRGLGLTHLVKGQPALVPAMARKWKQINRFVEILAAAVEEAGLHGPGSGPIRVADFGAGKGYLTFAVHDWLRRQGLQPRVTGLELREDMVRLCNALIADEQLQGIRFDQGDVRTQAVQPLDVMIALHACDIATDHALHVGLQSGARIIMSSPCCHKELRPQMRLPPVLRPMLQHGIHLGQEAEMVTDALRALLLESQGYRTQVFEFIALEHTRKNKMILAVKARGAAAQALAARRPELLAQIAEIKRFYGLREQRLEQLLTA</sequence>
<dbReference type="SUPFAM" id="SSF53335">
    <property type="entry name" value="S-adenosyl-L-methionine-dependent methyltransferases"/>
    <property type="match status" value="1"/>
</dbReference>
<keyword evidence="3" id="KW-0489">Methyltransferase</keyword>
<feature type="region of interest" description="Disordered" evidence="1">
    <location>
        <begin position="130"/>
        <end position="189"/>
    </location>
</feature>
<dbReference type="CDD" id="cd02440">
    <property type="entry name" value="AdoMet_MTases"/>
    <property type="match status" value="1"/>
</dbReference>
<reference evidence="3 4" key="1">
    <citation type="submission" date="2021-01" db="EMBL/GenBank/DDBJ databases">
        <title>Piscinibacter sp. Jin2 Genome sequencing and assembly.</title>
        <authorList>
            <person name="Kim I."/>
        </authorList>
    </citation>
    <scope>NUCLEOTIDE SEQUENCE [LARGE SCALE GENOMIC DNA]</scope>
    <source>
        <strain evidence="3 4">Jin2</strain>
    </source>
</reference>
<dbReference type="Pfam" id="PF13679">
    <property type="entry name" value="Methyltransf_32"/>
    <property type="match status" value="1"/>
</dbReference>
<dbReference type="AlphaFoldDB" id="A0A9X0XFP7"/>
<evidence type="ECO:0000256" key="1">
    <source>
        <dbReference type="SAM" id="MobiDB-lite"/>
    </source>
</evidence>
<dbReference type="GO" id="GO:0005737">
    <property type="term" value="C:cytoplasm"/>
    <property type="evidence" value="ECO:0007669"/>
    <property type="project" value="TreeGrafter"/>
</dbReference>
<dbReference type="PANTHER" id="PTHR13369:SF3">
    <property type="entry name" value="METHYLTRANSFERASE DOMAIN-CONTAINING PROTEIN"/>
    <property type="match status" value="1"/>
</dbReference>
<dbReference type="EMBL" id="JAERRA010000001">
    <property type="protein sequence ID" value="MBL0720248.1"/>
    <property type="molecule type" value="Genomic_DNA"/>
</dbReference>
<evidence type="ECO:0000313" key="3">
    <source>
        <dbReference type="EMBL" id="MBL0720248.1"/>
    </source>
</evidence>
<feature type="domain" description="Methyltransferase" evidence="2">
    <location>
        <begin position="222"/>
        <end position="360"/>
    </location>
</feature>
<keyword evidence="3" id="KW-0808">Transferase</keyword>
<organism evidence="3 4">
    <name type="scientific">Aquariibacter lacus</name>
    <dbReference type="NCBI Taxonomy" id="2801332"/>
    <lineage>
        <taxon>Bacteria</taxon>
        <taxon>Pseudomonadati</taxon>
        <taxon>Pseudomonadota</taxon>
        <taxon>Betaproteobacteria</taxon>
        <taxon>Burkholderiales</taxon>
        <taxon>Sphaerotilaceae</taxon>
        <taxon>Aquariibacter</taxon>
    </lineage>
</organism>
<gene>
    <name evidence="3" type="ORF">JI742_10135</name>
</gene>
<keyword evidence="4" id="KW-1185">Reference proteome</keyword>
<dbReference type="GO" id="GO:0032259">
    <property type="term" value="P:methylation"/>
    <property type="evidence" value="ECO:0007669"/>
    <property type="project" value="UniProtKB-KW"/>
</dbReference>
<evidence type="ECO:0000259" key="2">
    <source>
        <dbReference type="Pfam" id="PF13679"/>
    </source>
</evidence>
<dbReference type="PANTHER" id="PTHR13369">
    <property type="match status" value="1"/>
</dbReference>
<dbReference type="Proteomes" id="UP000643207">
    <property type="component" value="Unassembled WGS sequence"/>
</dbReference>